<proteinExistence type="predicted"/>
<evidence type="ECO:0000313" key="2">
    <source>
        <dbReference type="Proteomes" id="UP000309997"/>
    </source>
</evidence>
<reference evidence="1 2" key="1">
    <citation type="journal article" date="2024" name="Plant Biotechnol. J.">
        <title>Genome and CRISPR/Cas9 system of a widespread forest tree (Populus alba) in the world.</title>
        <authorList>
            <person name="Liu Y.J."/>
            <person name="Jiang P.F."/>
            <person name="Han X.M."/>
            <person name="Li X.Y."/>
            <person name="Wang H.M."/>
            <person name="Wang Y.J."/>
            <person name="Wang X.X."/>
            <person name="Zeng Q.Y."/>
        </authorList>
    </citation>
    <scope>NUCLEOTIDE SEQUENCE [LARGE SCALE GENOMIC DNA]</scope>
    <source>
        <strain evidence="2">cv. PAL-ZL1</strain>
    </source>
</reference>
<gene>
    <name evidence="1" type="ORF">D5086_029332</name>
</gene>
<dbReference type="EMBL" id="RCHU02000016">
    <property type="protein sequence ID" value="KAL3569442.1"/>
    <property type="molecule type" value="Genomic_DNA"/>
</dbReference>
<protein>
    <submittedName>
        <fullName evidence="1">Uncharacterized protein</fullName>
    </submittedName>
</protein>
<accession>A0ACC4AT74</accession>
<comment type="caution">
    <text evidence="1">The sequence shown here is derived from an EMBL/GenBank/DDBJ whole genome shotgun (WGS) entry which is preliminary data.</text>
</comment>
<organism evidence="1 2">
    <name type="scientific">Populus alba</name>
    <name type="common">White poplar</name>
    <dbReference type="NCBI Taxonomy" id="43335"/>
    <lineage>
        <taxon>Eukaryota</taxon>
        <taxon>Viridiplantae</taxon>
        <taxon>Streptophyta</taxon>
        <taxon>Embryophyta</taxon>
        <taxon>Tracheophyta</taxon>
        <taxon>Spermatophyta</taxon>
        <taxon>Magnoliopsida</taxon>
        <taxon>eudicotyledons</taxon>
        <taxon>Gunneridae</taxon>
        <taxon>Pentapetalae</taxon>
        <taxon>rosids</taxon>
        <taxon>fabids</taxon>
        <taxon>Malpighiales</taxon>
        <taxon>Salicaceae</taxon>
        <taxon>Saliceae</taxon>
        <taxon>Populus</taxon>
    </lineage>
</organism>
<name>A0ACC4AT74_POPAL</name>
<evidence type="ECO:0000313" key="1">
    <source>
        <dbReference type="EMBL" id="KAL3569442.1"/>
    </source>
</evidence>
<keyword evidence="2" id="KW-1185">Reference proteome</keyword>
<dbReference type="Proteomes" id="UP000309997">
    <property type="component" value="Unassembled WGS sequence"/>
</dbReference>
<sequence>MALGLILTQSVLLVAAICKATSCCEAFEKQSRMFFYGSSGGRKRNSVGSLGHGCVWLRRREIAKVLIFRGIDNWINGLGLHGELLSNISKKYIAIGPHMLNMYGVELQLNRSCVYVLRGCVRAQVQKLCSSCDS</sequence>